<dbReference type="KEGG" id="gca:Galf_0545"/>
<dbReference type="GO" id="GO:0008320">
    <property type="term" value="F:protein transmembrane transporter activity"/>
    <property type="evidence" value="ECO:0007669"/>
    <property type="project" value="UniProtKB-UniRule"/>
</dbReference>
<dbReference type="InterPro" id="IPR001901">
    <property type="entry name" value="Translocase_SecE/Sec61-g"/>
</dbReference>
<dbReference type="HAMAP" id="MF_00422">
    <property type="entry name" value="SecE"/>
    <property type="match status" value="1"/>
</dbReference>
<keyword evidence="9" id="KW-0997">Cell inner membrane</keyword>
<comment type="function">
    <text evidence="9">Essential subunit of the Sec protein translocation channel SecYEG. Clamps together the 2 halves of SecY. May contact the channel plug during translocation.</text>
</comment>
<dbReference type="GO" id="GO:0043952">
    <property type="term" value="P:protein transport by the Sec complex"/>
    <property type="evidence" value="ECO:0007669"/>
    <property type="project" value="UniProtKB-UniRule"/>
</dbReference>
<comment type="subunit">
    <text evidence="9">Component of the Sec protein translocase complex. Heterotrimer consisting of SecY, SecE and SecG subunits. The heterotrimers can form oligomers, although 1 heterotrimer is thought to be able to translocate proteins. Interacts with the ribosome. Interacts with SecDF, and other proteins may be involved. Interacts with SecA.</text>
</comment>
<feature type="transmembrane region" description="Helical" evidence="9">
    <location>
        <begin position="7"/>
        <end position="24"/>
    </location>
</feature>
<reference evidence="10 11" key="1">
    <citation type="submission" date="2010-08" db="EMBL/GenBank/DDBJ databases">
        <title>Complete sequence of Gallionella capsiferriformans ES-2.</title>
        <authorList>
            <consortium name="US DOE Joint Genome Institute"/>
            <person name="Lucas S."/>
            <person name="Copeland A."/>
            <person name="Lapidus A."/>
            <person name="Cheng J.-F."/>
            <person name="Bruce D."/>
            <person name="Goodwin L."/>
            <person name="Pitluck S."/>
            <person name="Chertkov O."/>
            <person name="Davenport K.W."/>
            <person name="Detter J.C."/>
            <person name="Han C."/>
            <person name="Tapia R."/>
            <person name="Land M."/>
            <person name="Hauser L."/>
            <person name="Chang Y.-J."/>
            <person name="Jeffries C."/>
            <person name="Kyrpides N."/>
            <person name="Ivanova N."/>
            <person name="Mikhailova N."/>
            <person name="Shelobolina E.S."/>
            <person name="Picardal F."/>
            <person name="Roden E."/>
            <person name="Emerson D."/>
            <person name="Woyke T."/>
        </authorList>
    </citation>
    <scope>NUCLEOTIDE SEQUENCE [LARGE SCALE GENOMIC DNA]</scope>
    <source>
        <strain evidence="10 11">ES-2</strain>
    </source>
</reference>
<keyword evidence="3 9" id="KW-1003">Cell membrane</keyword>
<feature type="transmembrane region" description="Helical" evidence="9">
    <location>
        <begin position="30"/>
        <end position="47"/>
    </location>
</feature>
<dbReference type="GO" id="GO:0005886">
    <property type="term" value="C:plasma membrane"/>
    <property type="evidence" value="ECO:0007669"/>
    <property type="project" value="UniProtKB-UniRule"/>
</dbReference>
<dbReference type="Gene3D" id="1.20.5.1030">
    <property type="entry name" value="Preprotein translocase secy subunit"/>
    <property type="match status" value="1"/>
</dbReference>
<dbReference type="HOGENOM" id="CLU_113663_0_2_4"/>
<gene>
    <name evidence="9" type="primary">secE</name>
    <name evidence="10" type="ordered locus">Galf_0545</name>
</gene>
<dbReference type="RefSeq" id="WP_013292531.1">
    <property type="nucleotide sequence ID" value="NC_014394.1"/>
</dbReference>
<dbReference type="NCBIfam" id="NF004371">
    <property type="entry name" value="PRK05740.1-1"/>
    <property type="match status" value="1"/>
</dbReference>
<dbReference type="GO" id="GO:0006605">
    <property type="term" value="P:protein targeting"/>
    <property type="evidence" value="ECO:0007669"/>
    <property type="project" value="UniProtKB-UniRule"/>
</dbReference>
<evidence type="ECO:0000256" key="1">
    <source>
        <dbReference type="ARBA" id="ARBA00004370"/>
    </source>
</evidence>
<comment type="subcellular location">
    <subcellularLocation>
        <location evidence="1">Membrane</location>
    </subcellularLocation>
</comment>
<feature type="transmembrane region" description="Helical" evidence="9">
    <location>
        <begin position="78"/>
        <end position="99"/>
    </location>
</feature>
<dbReference type="PANTHER" id="PTHR33910:SF1">
    <property type="entry name" value="PROTEIN TRANSLOCASE SUBUNIT SECE"/>
    <property type="match status" value="1"/>
</dbReference>
<keyword evidence="8 9" id="KW-0472">Membrane</keyword>
<keyword evidence="2 9" id="KW-0813">Transport</keyword>
<evidence type="ECO:0000256" key="7">
    <source>
        <dbReference type="ARBA" id="ARBA00023010"/>
    </source>
</evidence>
<keyword evidence="7 9" id="KW-0811">Translocation</keyword>
<dbReference type="PROSITE" id="PS01067">
    <property type="entry name" value="SECE_SEC61G"/>
    <property type="match status" value="1"/>
</dbReference>
<keyword evidence="6 9" id="KW-1133">Transmembrane helix</keyword>
<dbReference type="NCBIfam" id="TIGR00964">
    <property type="entry name" value="secE_bact"/>
    <property type="match status" value="1"/>
</dbReference>
<dbReference type="GO" id="GO:0009306">
    <property type="term" value="P:protein secretion"/>
    <property type="evidence" value="ECO:0007669"/>
    <property type="project" value="UniProtKB-UniRule"/>
</dbReference>
<comment type="similarity">
    <text evidence="9">Belongs to the SecE/SEC61-gamma family.</text>
</comment>
<dbReference type="STRING" id="395494.Galf_0545"/>
<protein>
    <recommendedName>
        <fullName evidence="9">Protein translocase subunit SecE</fullName>
    </recommendedName>
</protein>
<dbReference type="eggNOG" id="COG0690">
    <property type="taxonomic scope" value="Bacteria"/>
</dbReference>
<evidence type="ECO:0000256" key="6">
    <source>
        <dbReference type="ARBA" id="ARBA00022989"/>
    </source>
</evidence>
<accession>D9SCC3</accession>
<keyword evidence="11" id="KW-1185">Reference proteome</keyword>
<proteinExistence type="inferred from homology"/>
<evidence type="ECO:0000256" key="5">
    <source>
        <dbReference type="ARBA" id="ARBA00022927"/>
    </source>
</evidence>
<evidence type="ECO:0000256" key="4">
    <source>
        <dbReference type="ARBA" id="ARBA00022692"/>
    </source>
</evidence>
<evidence type="ECO:0000256" key="2">
    <source>
        <dbReference type="ARBA" id="ARBA00022448"/>
    </source>
</evidence>
<dbReference type="PRINTS" id="PR01650">
    <property type="entry name" value="SECETRNLCASE"/>
</dbReference>
<dbReference type="AlphaFoldDB" id="D9SCC3"/>
<comment type="caution">
    <text evidence="9">Lacks conserved residue(s) required for the propagation of feature annotation.</text>
</comment>
<dbReference type="OrthoDB" id="9806365at2"/>
<name>D9SCC3_GALCS</name>
<keyword evidence="4 9" id="KW-0812">Transmembrane</keyword>
<dbReference type="EMBL" id="CP002159">
    <property type="protein sequence ID" value="ADL54588.1"/>
    <property type="molecule type" value="Genomic_DNA"/>
</dbReference>
<dbReference type="Pfam" id="PF00584">
    <property type="entry name" value="SecE"/>
    <property type="match status" value="1"/>
</dbReference>
<evidence type="ECO:0000313" key="10">
    <source>
        <dbReference type="EMBL" id="ADL54588.1"/>
    </source>
</evidence>
<evidence type="ECO:0000256" key="9">
    <source>
        <dbReference type="HAMAP-Rule" id="MF_00422"/>
    </source>
</evidence>
<evidence type="ECO:0000256" key="8">
    <source>
        <dbReference type="ARBA" id="ARBA00023136"/>
    </source>
</evidence>
<dbReference type="InterPro" id="IPR038379">
    <property type="entry name" value="SecE_sf"/>
</dbReference>
<dbReference type="Proteomes" id="UP000001235">
    <property type="component" value="Chromosome"/>
</dbReference>
<dbReference type="GO" id="GO:0065002">
    <property type="term" value="P:intracellular protein transmembrane transport"/>
    <property type="evidence" value="ECO:0007669"/>
    <property type="project" value="UniProtKB-UniRule"/>
</dbReference>
<evidence type="ECO:0000313" key="11">
    <source>
        <dbReference type="Proteomes" id="UP000001235"/>
    </source>
</evidence>
<evidence type="ECO:0000256" key="3">
    <source>
        <dbReference type="ARBA" id="ARBA00022475"/>
    </source>
</evidence>
<keyword evidence="5 9" id="KW-0653">Protein transport</keyword>
<sequence length="115" mass="12510" precursor="true">MSDKIKLLFAFLLVVAGIAGYYYLHDSAAVLRLLSVLAGVLLAVGVASTSESGRQFIAFGRDSIAEAKRVVWPTRKETLQTTGVVILFAITMALFLWLVDASLMTMVNKLMGRAE</sequence>
<dbReference type="PANTHER" id="PTHR33910">
    <property type="entry name" value="PROTEIN TRANSLOCASE SUBUNIT SECE"/>
    <property type="match status" value="1"/>
</dbReference>
<dbReference type="InterPro" id="IPR005807">
    <property type="entry name" value="SecE_bac"/>
</dbReference>
<organism evidence="10 11">
    <name type="scientific">Gallionella capsiferriformans (strain ES-2)</name>
    <name type="common">Gallionella ferruginea capsiferriformans (strain ES-2)</name>
    <dbReference type="NCBI Taxonomy" id="395494"/>
    <lineage>
        <taxon>Bacteria</taxon>
        <taxon>Pseudomonadati</taxon>
        <taxon>Pseudomonadota</taxon>
        <taxon>Betaproteobacteria</taxon>
        <taxon>Nitrosomonadales</taxon>
        <taxon>Gallionellaceae</taxon>
        <taxon>Gallionella</taxon>
    </lineage>
</organism>